<name>A0A9W4JNL1_9EURO</name>
<evidence type="ECO:0000256" key="5">
    <source>
        <dbReference type="ARBA" id="ARBA00022503"/>
    </source>
</evidence>
<dbReference type="PRINTS" id="PR00116">
    <property type="entry name" value="ARGINASE"/>
</dbReference>
<evidence type="ECO:0000256" key="6">
    <source>
        <dbReference type="ARBA" id="ARBA00022723"/>
    </source>
</evidence>
<comment type="cofactor">
    <cofactor evidence="11">
        <name>Mn(2+)</name>
        <dbReference type="ChEBI" id="CHEBI:29035"/>
    </cofactor>
    <text evidence="11">Binds 2 manganese ions per subunit.</text>
</comment>
<dbReference type="InterPro" id="IPR023696">
    <property type="entry name" value="Ureohydrolase_dom_sf"/>
</dbReference>
<comment type="catalytic activity">
    <reaction evidence="9 11">
        <text>L-arginine + H2O = urea + L-ornithine</text>
        <dbReference type="Rhea" id="RHEA:20569"/>
        <dbReference type="ChEBI" id="CHEBI:15377"/>
        <dbReference type="ChEBI" id="CHEBI:16199"/>
        <dbReference type="ChEBI" id="CHEBI:32682"/>
        <dbReference type="ChEBI" id="CHEBI:46911"/>
        <dbReference type="EC" id="3.5.3.1"/>
    </reaction>
</comment>
<dbReference type="GO" id="GO:0006525">
    <property type="term" value="P:arginine metabolic process"/>
    <property type="evidence" value="ECO:0007669"/>
    <property type="project" value="UniProtKB-KW"/>
</dbReference>
<dbReference type="OrthoDB" id="2558351at2759"/>
<reference evidence="12" key="1">
    <citation type="submission" date="2021-07" db="EMBL/GenBank/DDBJ databases">
        <authorList>
            <person name="Branca A.L. A."/>
        </authorList>
    </citation>
    <scope>NUCLEOTIDE SEQUENCE</scope>
</reference>
<evidence type="ECO:0000256" key="11">
    <source>
        <dbReference type="RuleBase" id="RU361159"/>
    </source>
</evidence>
<dbReference type="EC" id="3.5.3.1" evidence="3 11"/>
<dbReference type="GO" id="GO:0030145">
    <property type="term" value="F:manganese ion binding"/>
    <property type="evidence" value="ECO:0007669"/>
    <property type="project" value="TreeGrafter"/>
</dbReference>
<comment type="caution">
    <text evidence="12">The sequence shown here is derived from an EMBL/GenBank/DDBJ whole genome shotgun (WGS) entry which is preliminary data.</text>
</comment>
<evidence type="ECO:0000256" key="9">
    <source>
        <dbReference type="ARBA" id="ARBA00047391"/>
    </source>
</evidence>
<keyword evidence="5 11" id="KW-0056">Arginine metabolism</keyword>
<evidence type="ECO:0000256" key="2">
    <source>
        <dbReference type="ARBA" id="ARBA00011233"/>
    </source>
</evidence>
<comment type="pathway">
    <text evidence="1">Nitrogen metabolism; urea cycle; L-ornithine and urea from L-arginine: step 1/1.</text>
</comment>
<dbReference type="FunFam" id="3.40.800.10:FF:000012">
    <property type="entry name" value="Arginase"/>
    <property type="match status" value="1"/>
</dbReference>
<dbReference type="GO" id="GO:0004053">
    <property type="term" value="F:arginase activity"/>
    <property type="evidence" value="ECO:0007669"/>
    <property type="project" value="UniProtKB-EC"/>
</dbReference>
<evidence type="ECO:0000313" key="12">
    <source>
        <dbReference type="EMBL" id="CAG8411502.1"/>
    </source>
</evidence>
<gene>
    <name evidence="12" type="ORF">PSALAMII_LOCUS8744</name>
</gene>
<evidence type="ECO:0000256" key="4">
    <source>
        <dbReference type="ARBA" id="ARBA00018123"/>
    </source>
</evidence>
<dbReference type="CDD" id="cd09989">
    <property type="entry name" value="Arginase"/>
    <property type="match status" value="1"/>
</dbReference>
<evidence type="ECO:0000256" key="8">
    <source>
        <dbReference type="ARBA" id="ARBA00023211"/>
    </source>
</evidence>
<organism evidence="12 13">
    <name type="scientific">Penicillium salamii</name>
    <dbReference type="NCBI Taxonomy" id="1612424"/>
    <lineage>
        <taxon>Eukaryota</taxon>
        <taxon>Fungi</taxon>
        <taxon>Dikarya</taxon>
        <taxon>Ascomycota</taxon>
        <taxon>Pezizomycotina</taxon>
        <taxon>Eurotiomycetes</taxon>
        <taxon>Eurotiomycetidae</taxon>
        <taxon>Eurotiales</taxon>
        <taxon>Aspergillaceae</taxon>
        <taxon>Penicillium</taxon>
    </lineage>
</organism>
<dbReference type="SUPFAM" id="SSF52768">
    <property type="entry name" value="Arginase/deacetylase"/>
    <property type="match status" value="1"/>
</dbReference>
<dbReference type="EMBL" id="CAJVPD010000267">
    <property type="protein sequence ID" value="CAG8411502.1"/>
    <property type="molecule type" value="Genomic_DNA"/>
</dbReference>
<comment type="similarity">
    <text evidence="10 11">Belongs to the arginase family.</text>
</comment>
<evidence type="ECO:0000313" key="13">
    <source>
        <dbReference type="Proteomes" id="UP001152592"/>
    </source>
</evidence>
<evidence type="ECO:0000256" key="1">
    <source>
        <dbReference type="ARBA" id="ARBA00005098"/>
    </source>
</evidence>
<dbReference type="PROSITE" id="PS51409">
    <property type="entry name" value="ARGINASE_2"/>
    <property type="match status" value="1"/>
</dbReference>
<evidence type="ECO:0000256" key="7">
    <source>
        <dbReference type="ARBA" id="ARBA00022801"/>
    </source>
</evidence>
<evidence type="ECO:0000256" key="10">
    <source>
        <dbReference type="PROSITE-ProRule" id="PRU00742"/>
    </source>
</evidence>
<dbReference type="GO" id="GO:0005634">
    <property type="term" value="C:nucleus"/>
    <property type="evidence" value="ECO:0007669"/>
    <property type="project" value="TreeGrafter"/>
</dbReference>
<evidence type="ECO:0000256" key="3">
    <source>
        <dbReference type="ARBA" id="ARBA00012168"/>
    </source>
</evidence>
<keyword evidence="8 11" id="KW-0464">Manganese</keyword>
<comment type="subunit">
    <text evidence="2">Homotrimer.</text>
</comment>
<accession>A0A9W4JNL1</accession>
<dbReference type="PANTHER" id="PTHR43782">
    <property type="entry name" value="ARGINASE"/>
    <property type="match status" value="1"/>
</dbReference>
<keyword evidence="6 11" id="KW-0479">Metal-binding</keyword>
<sequence>MAFPAENSGAAAKELAIVSAGFCRGAPRTGTEAGPSAILSSGLLDGLRSHFQKIHLNKERPEAADLPISQDPDFNGMKNPRAVSAATKHISEKVCEYSQNGSLVLTIGGDHSNAIGSLTGSNKGLRKRFNTDVAFICVDAHVSINTPETSPSGNIHGMPLAFATGIAKTKGDGIFDWIKPEHLVDLKRLVYVGTRDIDDEEMKILQTHGIKVFSMDQIKKDGIEDTMDKVFKYIGDSIPIHLSCDIDVLDPEWAPSAGHLVPRGLSLAEGQYIARRVHETKRLAAMDLVEVNPSIDLPRVQRTVGSACALINSAFGVVDH</sequence>
<protein>
    <recommendedName>
        <fullName evidence="4 11">Arginase</fullName>
        <ecNumber evidence="3 11">3.5.3.1</ecNumber>
    </recommendedName>
</protein>
<proteinExistence type="inferred from homology"/>
<dbReference type="NCBIfam" id="TIGR01229">
    <property type="entry name" value="rocF_arginase"/>
    <property type="match status" value="1"/>
</dbReference>
<keyword evidence="7 11" id="KW-0378">Hydrolase</keyword>
<dbReference type="GO" id="GO:0005829">
    <property type="term" value="C:cytosol"/>
    <property type="evidence" value="ECO:0007669"/>
    <property type="project" value="TreeGrafter"/>
</dbReference>
<dbReference type="Gene3D" id="3.40.800.10">
    <property type="entry name" value="Ureohydrolase domain"/>
    <property type="match status" value="1"/>
</dbReference>
<dbReference type="Proteomes" id="UP001152592">
    <property type="component" value="Unassembled WGS sequence"/>
</dbReference>
<dbReference type="PANTHER" id="PTHR43782:SF3">
    <property type="entry name" value="ARGINASE"/>
    <property type="match status" value="1"/>
</dbReference>
<dbReference type="AlphaFoldDB" id="A0A9W4JNL1"/>
<dbReference type="InterPro" id="IPR014033">
    <property type="entry name" value="Arginase"/>
</dbReference>
<dbReference type="InterPro" id="IPR006035">
    <property type="entry name" value="Ureohydrolase"/>
</dbReference>
<dbReference type="Pfam" id="PF00491">
    <property type="entry name" value="Arginase"/>
    <property type="match status" value="1"/>
</dbReference>